<accession>A0A670XSB2</accession>
<feature type="transmembrane region" description="Helical" evidence="6">
    <location>
        <begin position="76"/>
        <end position="98"/>
    </location>
</feature>
<reference evidence="7" key="1">
    <citation type="submission" date="2025-08" db="UniProtKB">
        <authorList>
            <consortium name="Ensembl"/>
        </authorList>
    </citation>
    <scope>IDENTIFICATION</scope>
</reference>
<dbReference type="Pfam" id="PF04505">
    <property type="entry name" value="CD225"/>
    <property type="match status" value="1"/>
</dbReference>
<dbReference type="GeneTree" id="ENSGT01000000220940"/>
<evidence type="ECO:0000256" key="1">
    <source>
        <dbReference type="ARBA" id="ARBA00004370"/>
    </source>
</evidence>
<evidence type="ECO:0000256" key="5">
    <source>
        <dbReference type="ARBA" id="ARBA00023136"/>
    </source>
</evidence>
<keyword evidence="8" id="KW-1185">Reference proteome</keyword>
<keyword evidence="5 6" id="KW-0472">Membrane</keyword>
<proteinExistence type="inferred from homology"/>
<evidence type="ECO:0000256" key="6">
    <source>
        <dbReference type="SAM" id="Phobius"/>
    </source>
</evidence>
<keyword evidence="4 6" id="KW-1133">Transmembrane helix</keyword>
<dbReference type="Ensembl" id="ENSPTXT00000002419.1">
    <property type="protein sequence ID" value="ENSPTXP00000002351.1"/>
    <property type="gene ID" value="ENSPTXG00000001846.1"/>
</dbReference>
<evidence type="ECO:0000313" key="8">
    <source>
        <dbReference type="Proteomes" id="UP000472273"/>
    </source>
</evidence>
<keyword evidence="3 6" id="KW-0812">Transmembrane</keyword>
<dbReference type="GO" id="GO:0016020">
    <property type="term" value="C:membrane"/>
    <property type="evidence" value="ECO:0007669"/>
    <property type="project" value="UniProtKB-SubCell"/>
</dbReference>
<comment type="similarity">
    <text evidence="2">Belongs to the CD225/Dispanin family.</text>
</comment>
<dbReference type="AlphaFoldDB" id="A0A670XSB2"/>
<name>A0A670XSB2_PSETE</name>
<organism evidence="7 8">
    <name type="scientific">Pseudonaja textilis</name>
    <name type="common">Eastern brown snake</name>
    <dbReference type="NCBI Taxonomy" id="8673"/>
    <lineage>
        <taxon>Eukaryota</taxon>
        <taxon>Metazoa</taxon>
        <taxon>Chordata</taxon>
        <taxon>Craniata</taxon>
        <taxon>Vertebrata</taxon>
        <taxon>Euteleostomi</taxon>
        <taxon>Lepidosauria</taxon>
        <taxon>Squamata</taxon>
        <taxon>Bifurcata</taxon>
        <taxon>Unidentata</taxon>
        <taxon>Episquamata</taxon>
        <taxon>Toxicofera</taxon>
        <taxon>Serpentes</taxon>
        <taxon>Colubroidea</taxon>
        <taxon>Elapidae</taxon>
        <taxon>Hydrophiinae</taxon>
        <taxon>Pseudonaja</taxon>
    </lineage>
</organism>
<protein>
    <submittedName>
        <fullName evidence="7">Uncharacterized protein</fullName>
    </submittedName>
</protein>
<evidence type="ECO:0000256" key="4">
    <source>
        <dbReference type="ARBA" id="ARBA00022989"/>
    </source>
</evidence>
<evidence type="ECO:0000256" key="3">
    <source>
        <dbReference type="ARBA" id="ARBA00022692"/>
    </source>
</evidence>
<reference evidence="7" key="2">
    <citation type="submission" date="2025-09" db="UniProtKB">
        <authorList>
            <consortium name="Ensembl"/>
        </authorList>
    </citation>
    <scope>IDENTIFICATION</scope>
</reference>
<dbReference type="InterPro" id="IPR007593">
    <property type="entry name" value="CD225/Dispanin_fam"/>
</dbReference>
<comment type="subcellular location">
    <subcellularLocation>
        <location evidence="1">Membrane</location>
    </subcellularLocation>
</comment>
<dbReference type="Proteomes" id="UP000472273">
    <property type="component" value="Unplaced"/>
</dbReference>
<sequence>GGIVPLYFGLRMRSYLKERHRAFGRAVFQNVFALLKFSEEKLDPNVLLSPVFKRARDRKVIGDPESAATYGKKARYLNIAACLIGIGITVTCFLAIILSSGNILQLFQEMREKPQLLQPGQ</sequence>
<evidence type="ECO:0000313" key="7">
    <source>
        <dbReference type="Ensembl" id="ENSPTXP00000002351.1"/>
    </source>
</evidence>
<evidence type="ECO:0000256" key="2">
    <source>
        <dbReference type="ARBA" id="ARBA00006843"/>
    </source>
</evidence>